<dbReference type="InterPro" id="IPR000073">
    <property type="entry name" value="AB_hydrolase_1"/>
</dbReference>
<keyword evidence="2" id="KW-1133">Transmembrane helix</keyword>
<dbReference type="PANTHER" id="PTHR42886:SF29">
    <property type="entry name" value="PUMMELIG, ISOFORM A"/>
    <property type="match status" value="1"/>
</dbReference>
<dbReference type="GO" id="GO:0042171">
    <property type="term" value="F:lysophosphatidic acid acyltransferase activity"/>
    <property type="evidence" value="ECO:0007669"/>
    <property type="project" value="TreeGrafter"/>
</dbReference>
<evidence type="ECO:0000259" key="3">
    <source>
        <dbReference type="Pfam" id="PF12697"/>
    </source>
</evidence>
<feature type="domain" description="AB hydrolase-1" evidence="3">
    <location>
        <begin position="14"/>
        <end position="122"/>
    </location>
</feature>
<dbReference type="Gene3D" id="3.40.50.1820">
    <property type="entry name" value="alpha/beta hydrolase"/>
    <property type="match status" value="3"/>
</dbReference>
<dbReference type="PANTHER" id="PTHR42886">
    <property type="entry name" value="RE40534P-RELATED"/>
    <property type="match status" value="1"/>
</dbReference>
<keyword evidence="2" id="KW-0812">Transmembrane</keyword>
<accession>A0AAV2Z267</accession>
<evidence type="ECO:0000256" key="2">
    <source>
        <dbReference type="SAM" id="Phobius"/>
    </source>
</evidence>
<comment type="similarity">
    <text evidence="1">Belongs to the peptidase S33 family. ABHD4/ABHD5 subfamily.</text>
</comment>
<protein>
    <recommendedName>
        <fullName evidence="3">AB hydrolase-1 domain-containing protein</fullName>
    </recommendedName>
</protein>
<dbReference type="GO" id="GO:0055088">
    <property type="term" value="P:lipid homeostasis"/>
    <property type="evidence" value="ECO:0007669"/>
    <property type="project" value="TreeGrafter"/>
</dbReference>
<dbReference type="Pfam" id="PF12697">
    <property type="entry name" value="Abhydrolase_6"/>
    <property type="match status" value="2"/>
</dbReference>
<dbReference type="GO" id="GO:0005743">
    <property type="term" value="C:mitochondrial inner membrane"/>
    <property type="evidence" value="ECO:0007669"/>
    <property type="project" value="TreeGrafter"/>
</dbReference>
<feature type="domain" description="AB hydrolase-1" evidence="3">
    <location>
        <begin position="301"/>
        <end position="583"/>
    </location>
</feature>
<keyword evidence="2" id="KW-0472">Membrane</keyword>
<dbReference type="AlphaFoldDB" id="A0AAV2Z267"/>
<feature type="transmembrane region" description="Helical" evidence="2">
    <location>
        <begin position="983"/>
        <end position="1004"/>
    </location>
</feature>
<dbReference type="InterPro" id="IPR029058">
    <property type="entry name" value="AB_hydrolase_fold"/>
</dbReference>
<evidence type="ECO:0000313" key="4">
    <source>
        <dbReference type="EMBL" id="DAZ99576.1"/>
    </source>
</evidence>
<dbReference type="GO" id="GO:0004623">
    <property type="term" value="F:phospholipase A2 activity"/>
    <property type="evidence" value="ECO:0007669"/>
    <property type="project" value="TreeGrafter"/>
</dbReference>
<dbReference type="EMBL" id="DAKRPA010000080">
    <property type="protein sequence ID" value="DAZ99576.1"/>
    <property type="molecule type" value="Genomic_DNA"/>
</dbReference>
<proteinExistence type="inferred from homology"/>
<dbReference type="Proteomes" id="UP001146120">
    <property type="component" value="Unassembled WGS sequence"/>
</dbReference>
<reference evidence="4" key="2">
    <citation type="journal article" date="2023" name="Microbiol Resour">
        <title>Decontamination and Annotation of the Draft Genome Sequence of the Oomycete Lagenidium giganteum ARSEF 373.</title>
        <authorList>
            <person name="Morgan W.R."/>
            <person name="Tartar A."/>
        </authorList>
    </citation>
    <scope>NUCLEOTIDE SEQUENCE</scope>
    <source>
        <strain evidence="4">ARSEF 373</strain>
    </source>
</reference>
<evidence type="ECO:0000256" key="1">
    <source>
        <dbReference type="ARBA" id="ARBA00038097"/>
    </source>
</evidence>
<dbReference type="GO" id="GO:0006654">
    <property type="term" value="P:phosphatidic acid biosynthetic process"/>
    <property type="evidence" value="ECO:0007669"/>
    <property type="project" value="TreeGrafter"/>
</dbReference>
<reference evidence="4" key="1">
    <citation type="submission" date="2022-11" db="EMBL/GenBank/DDBJ databases">
        <authorList>
            <person name="Morgan W.R."/>
            <person name="Tartar A."/>
        </authorList>
    </citation>
    <scope>NUCLEOTIDE SEQUENCE</scope>
    <source>
        <strain evidence="4">ARSEF 373</strain>
    </source>
</reference>
<keyword evidence="5" id="KW-1185">Reference proteome</keyword>
<dbReference type="SUPFAM" id="SSF53474">
    <property type="entry name" value="alpha/beta-Hydrolases"/>
    <property type="match status" value="2"/>
</dbReference>
<sequence>MDEVIVDATTPTTLVFFHGASFCKEVWQPVIDVLRRYLPRDVEFRTFDMPYHGSAHDEHAVSEARVDPTNATSPRVHHPRINNWVELATEAVQHHAASLMEEMSFTRQRRRLIGIGHSLGATGLWTTEMRRPAYAKGAVVSKTVSGQTRFELACHPHLEAAFYTGLPPKYTVEELKRPLCPIRFCTGDKSRMMHNQQYEPLVQLAPHVNSVGTPLIGTTHLMVLEDPAQAADVIARELDGSFSIIQKQTGDQYPKLQDEDIEVLRTYHEATMWSHRAKTVAMLRRSVASMHTASRDAKATLLFCHGGSLCKEVWEPIMDHLRQSPLLQRYPVDMVAFDFPLHGTKRDTSVTPVLHLENPRSPRVTHTGNSWTRFCAEEVTRQVQKLRHDKRYAGKPVIGIGQSMGGCGLWRTEMDMPGTFEGLVLFEPIIHSEHPEAESRVDFLVSITLQREHQWDSWDSVKQYFAQARNYNSWHPASMASYLKGAVIPDPDSPDPANPRFILACHPHIEASLYAGVPLKVMPEQVAQVKCPITFQYGSRTKLFMTDVMEPLLAPHPDIYKIARPMENTSHMMIMEDPVLTAERILEELATLSPFSLLPGVYSRAFQREVFDAIIAGASYNISSLSELQLVAPAVDCNNTSIVTGDSTAIRFQFLARKRQSVTEVMLLTLSISNQQYTIPSQKERGSAGVATLTIIDDLRSNVVDHHFLVSIGYPFEPLNFRVYDFVNVTTDGFWTLQRIPEDSDSDLPKLLQTSCRTGFYIKSDTEQVNVKNEVWELSQSPIDAVTTWQWRGIPVLRDSWAWSHVFQFFQALDAISNLFVLILVFYRNIKVGRVWVGDAFVAVSTRIQFRGLMVLASWYINEFWALMELCYHDANAMSAFDDTFIQSDIIRADVLAIFLSGAGWLGVMTKDRIDPGIAVLVFHIGFENRLTIINWFPSVQAVMVAEAAKLNSASILSFSMDDRASPMHLWGIHPLGERSIKLILAVLTPMLFIFTFIIVYVIARKIYRRLVPEHVHQVHRMTGVSEDEEVLLARQSVLTLFELATGAALQNRFGLVSDYENCLYIKGQKYASADGIYSNGFIIANKKYLVQLDDVRALLLMKVLQVRYRNVYAFEVEGNAVHQTARLMYPNTMTLHDLVHLNISILS</sequence>
<comment type="caution">
    <text evidence="4">The sequence shown here is derived from an EMBL/GenBank/DDBJ whole genome shotgun (WGS) entry which is preliminary data.</text>
</comment>
<evidence type="ECO:0000313" key="5">
    <source>
        <dbReference type="Proteomes" id="UP001146120"/>
    </source>
</evidence>
<gene>
    <name evidence="4" type="ORF">N0F65_001404</name>
</gene>
<organism evidence="4 5">
    <name type="scientific">Lagenidium giganteum</name>
    <dbReference type="NCBI Taxonomy" id="4803"/>
    <lineage>
        <taxon>Eukaryota</taxon>
        <taxon>Sar</taxon>
        <taxon>Stramenopiles</taxon>
        <taxon>Oomycota</taxon>
        <taxon>Peronosporomycetes</taxon>
        <taxon>Pythiales</taxon>
        <taxon>Pythiaceae</taxon>
    </lineage>
</organism>
<dbReference type="GO" id="GO:0035965">
    <property type="term" value="P:cardiolipin acyl-chain remodeling"/>
    <property type="evidence" value="ECO:0007669"/>
    <property type="project" value="TreeGrafter"/>
</dbReference>
<name>A0AAV2Z267_9STRA</name>